<keyword evidence="1" id="KW-1133">Transmembrane helix</keyword>
<dbReference type="GO" id="GO:0006508">
    <property type="term" value="P:proteolysis"/>
    <property type="evidence" value="ECO:0007669"/>
    <property type="project" value="UniProtKB-KW"/>
</dbReference>
<evidence type="ECO:0000313" key="4">
    <source>
        <dbReference type="Proteomes" id="UP000238083"/>
    </source>
</evidence>
<evidence type="ECO:0000259" key="2">
    <source>
        <dbReference type="SMART" id="SM00460"/>
    </source>
</evidence>
<keyword evidence="3" id="KW-0645">Protease</keyword>
<feature type="transmembrane region" description="Helical" evidence="1">
    <location>
        <begin position="93"/>
        <end position="110"/>
    </location>
</feature>
<keyword evidence="3" id="KW-0378">Hydrolase</keyword>
<evidence type="ECO:0000313" key="3">
    <source>
        <dbReference type="EMBL" id="PRY18184.1"/>
    </source>
</evidence>
<dbReference type="PANTHER" id="PTHR42736">
    <property type="entry name" value="PROTEIN-GLUTAMINE GAMMA-GLUTAMYLTRANSFERASE"/>
    <property type="match status" value="1"/>
</dbReference>
<name>A0A2T0RAJ7_9ACTN</name>
<gene>
    <name evidence="3" type="ORF">CLV37_101429</name>
</gene>
<keyword evidence="1" id="KW-0812">Transmembrane</keyword>
<dbReference type="PANTHER" id="PTHR42736:SF1">
    <property type="entry name" value="PROTEIN-GLUTAMINE GAMMA-GLUTAMYLTRANSFERASE"/>
    <property type="match status" value="1"/>
</dbReference>
<evidence type="ECO:0000256" key="1">
    <source>
        <dbReference type="SAM" id="Phobius"/>
    </source>
</evidence>
<dbReference type="InterPro" id="IPR002931">
    <property type="entry name" value="Transglutaminase-like"/>
</dbReference>
<dbReference type="SMART" id="SM00460">
    <property type="entry name" value="TGc"/>
    <property type="match status" value="1"/>
</dbReference>
<keyword evidence="4" id="KW-1185">Reference proteome</keyword>
<dbReference type="EMBL" id="PVZF01000001">
    <property type="protein sequence ID" value="PRY18184.1"/>
    <property type="molecule type" value="Genomic_DNA"/>
</dbReference>
<comment type="caution">
    <text evidence="3">The sequence shown here is derived from an EMBL/GenBank/DDBJ whole genome shotgun (WGS) entry which is preliminary data.</text>
</comment>
<feature type="transmembrane region" description="Helical" evidence="1">
    <location>
        <begin position="549"/>
        <end position="568"/>
    </location>
</feature>
<protein>
    <submittedName>
        <fullName evidence="3">Transglutaminase-like putative cysteine protease</fullName>
    </submittedName>
</protein>
<feature type="transmembrane region" description="Helical" evidence="1">
    <location>
        <begin position="21"/>
        <end position="39"/>
    </location>
</feature>
<sequence length="693" mass="69930">MSSVRGAGPDALLGSHAVSRAALGCAAVAVVASVLGLAVTGAAPWAVAGSSAVAVGAALLLRGSRAGAQLVGALGAVAALVWLPGLVAGRGALAVWPVLAVALAVRQFAVVRSARDVRSVLGLAVLVSLAAAGISPSAGLVGPAALVWVSASAGTAFSVPHRPVDAALVRRVASGLGVAAVVASVVFLLVPAPQGGAVAGWASAAASGSGAAGRGADGQEAVARSAQAYAGGTLDLSSRGELAATPLLRVPAASPQLWRAGVLDVYDGRTWSVSAPLGLWTPTATGWASAVEDGASARERTDRVVPLGSYDAVVSAGSPVALRPVPSSSQGPLSLRDDGSGVSLSSADVPYDVVSRQVPSLESDVVRVSGTAGPLERERWVQLPADLPRRVRDLGVGLVASSGPTGAQDPVAAARAVSAYLREHERYALDAPVPQEGADAVERFLFVDRVGFCEQFASAEVVLLRSAGVPARLVTGFSGGAHEGGERVLRAQDAHAWVEVWVPGTGWVSSDPTAGAALAGAGSGSWWQRAWSWVQRSVSAVLDSPAARAWTAGGVLAGAALVGWFAWWSPRRRRRSPQLSQVPVARRGDASVVALLVAVDGFEAVLDPSLRRGASEGVSSWRERLAGAGPAGVPGPVWQEARGALSVLERVCFARALPARGELQRAREALESASAAVLGLRSGPAASTVFVGG</sequence>
<dbReference type="InterPro" id="IPR038765">
    <property type="entry name" value="Papain-like_cys_pep_sf"/>
</dbReference>
<keyword evidence="1" id="KW-0472">Membrane</keyword>
<feature type="transmembrane region" description="Helical" evidence="1">
    <location>
        <begin position="68"/>
        <end position="87"/>
    </location>
</feature>
<dbReference type="Pfam" id="PF01841">
    <property type="entry name" value="Transglut_core"/>
    <property type="match status" value="1"/>
</dbReference>
<feature type="transmembrane region" description="Helical" evidence="1">
    <location>
        <begin position="117"/>
        <end position="134"/>
    </location>
</feature>
<feature type="transmembrane region" description="Helical" evidence="1">
    <location>
        <begin position="140"/>
        <end position="160"/>
    </location>
</feature>
<dbReference type="InterPro" id="IPR021878">
    <property type="entry name" value="TgpA_N"/>
</dbReference>
<dbReference type="Gene3D" id="3.10.620.30">
    <property type="match status" value="1"/>
</dbReference>
<dbReference type="AlphaFoldDB" id="A0A2T0RAJ7"/>
<reference evidence="3 4" key="1">
    <citation type="submission" date="2018-03" db="EMBL/GenBank/DDBJ databases">
        <title>Genomic Encyclopedia of Archaeal and Bacterial Type Strains, Phase II (KMG-II): from individual species to whole genera.</title>
        <authorList>
            <person name="Goeker M."/>
        </authorList>
    </citation>
    <scope>NUCLEOTIDE SEQUENCE [LARGE SCALE GENOMIC DNA]</scope>
    <source>
        <strain evidence="3 4">DSM 19711</strain>
    </source>
</reference>
<dbReference type="GO" id="GO:0008233">
    <property type="term" value="F:peptidase activity"/>
    <property type="evidence" value="ECO:0007669"/>
    <property type="project" value="UniProtKB-KW"/>
</dbReference>
<organism evidence="3 4">
    <name type="scientific">Kineococcus rhizosphaerae</name>
    <dbReference type="NCBI Taxonomy" id="559628"/>
    <lineage>
        <taxon>Bacteria</taxon>
        <taxon>Bacillati</taxon>
        <taxon>Actinomycetota</taxon>
        <taxon>Actinomycetes</taxon>
        <taxon>Kineosporiales</taxon>
        <taxon>Kineosporiaceae</taxon>
        <taxon>Kineococcus</taxon>
    </lineage>
</organism>
<dbReference type="SUPFAM" id="SSF54001">
    <property type="entry name" value="Cysteine proteinases"/>
    <property type="match status" value="1"/>
</dbReference>
<feature type="domain" description="Transglutaminase-like" evidence="2">
    <location>
        <begin position="445"/>
        <end position="514"/>
    </location>
</feature>
<dbReference type="InterPro" id="IPR052901">
    <property type="entry name" value="Bact_TGase-like"/>
</dbReference>
<accession>A0A2T0RAJ7</accession>
<proteinExistence type="predicted"/>
<dbReference type="Pfam" id="PF11992">
    <property type="entry name" value="TgpA_N"/>
    <property type="match status" value="1"/>
</dbReference>
<dbReference type="Proteomes" id="UP000238083">
    <property type="component" value="Unassembled WGS sequence"/>
</dbReference>
<feature type="transmembrane region" description="Helical" evidence="1">
    <location>
        <begin position="45"/>
        <end position="61"/>
    </location>
</feature>
<dbReference type="OrthoDB" id="9804023at2"/>
<feature type="transmembrane region" description="Helical" evidence="1">
    <location>
        <begin position="172"/>
        <end position="190"/>
    </location>
</feature>